<dbReference type="InterPro" id="IPR046945">
    <property type="entry name" value="RHMD-like"/>
</dbReference>
<sequence>MIITAVETYPLYYRLPVPYGDANGYKRYRSLFLIRIQTAYGLSGWGECSDWLPTLHIGFRDRIIPFLLGRTILDRSLIEKTVARWHRRAAAAVSMALADLAAKAADISLCEYWGGRQRAEIPLYASFQSYREALDWQDSSLRDVEKQVIAGFNLIKVKIGGRSTAEDQQHIRMIQDYFGSNIRIALDANQSYLPHAVLEWKKMMDSYANWMWLEEPVSLNQTEDYVRLRNTLAVPLSGGENIRETSGYLPWLTNRALDYLHPDPVHLGSIEAYRNTLQLARVFGMAVSPHSYDGPLSRIFAIMAQACLPPCGKADFGPIEPVEWDAMDNPLNDIFVLPRRGGLCQVPEKPGIGVEPDMDRIRFYTWDGAVYS</sequence>
<keyword evidence="6" id="KW-1185">Reference proteome</keyword>
<keyword evidence="3" id="KW-0460">Magnesium</keyword>
<dbReference type="RefSeq" id="WP_375523912.1">
    <property type="nucleotide sequence ID" value="NZ_JBHILM010000003.1"/>
</dbReference>
<dbReference type="PANTHER" id="PTHR13794">
    <property type="entry name" value="ENOLASE SUPERFAMILY, MANDELATE RACEMASE"/>
    <property type="match status" value="1"/>
</dbReference>
<dbReference type="InterPro" id="IPR029065">
    <property type="entry name" value="Enolase_C-like"/>
</dbReference>
<name>A0ABV5B341_9BACL</name>
<dbReference type="PANTHER" id="PTHR13794:SF58">
    <property type="entry name" value="MITOCHONDRIAL ENOLASE SUPERFAMILY MEMBER 1"/>
    <property type="match status" value="1"/>
</dbReference>
<dbReference type="InterPro" id="IPR013341">
    <property type="entry name" value="Mandelate_racemase_N_dom"/>
</dbReference>
<dbReference type="InterPro" id="IPR036849">
    <property type="entry name" value="Enolase-like_C_sf"/>
</dbReference>
<evidence type="ECO:0000256" key="3">
    <source>
        <dbReference type="ARBA" id="ARBA00022842"/>
    </source>
</evidence>
<evidence type="ECO:0000313" key="6">
    <source>
        <dbReference type="Proteomes" id="UP001580407"/>
    </source>
</evidence>
<accession>A0ABV5B341</accession>
<dbReference type="Pfam" id="PF13378">
    <property type="entry name" value="MR_MLE_C"/>
    <property type="match status" value="1"/>
</dbReference>
<gene>
    <name evidence="5" type="ORF">ACE3NQ_04010</name>
</gene>
<dbReference type="SUPFAM" id="SSF51604">
    <property type="entry name" value="Enolase C-terminal domain-like"/>
    <property type="match status" value="1"/>
</dbReference>
<proteinExistence type="predicted"/>
<dbReference type="Gene3D" id="3.30.390.10">
    <property type="entry name" value="Enolase-like, N-terminal domain"/>
    <property type="match status" value="1"/>
</dbReference>
<dbReference type="EMBL" id="JBHILM010000003">
    <property type="protein sequence ID" value="MFB5680087.1"/>
    <property type="molecule type" value="Genomic_DNA"/>
</dbReference>
<evidence type="ECO:0000256" key="2">
    <source>
        <dbReference type="ARBA" id="ARBA00022723"/>
    </source>
</evidence>
<organism evidence="5 6">
    <name type="scientific">Paenibacillus terreus</name>
    <dbReference type="NCBI Taxonomy" id="1387834"/>
    <lineage>
        <taxon>Bacteria</taxon>
        <taxon>Bacillati</taxon>
        <taxon>Bacillota</taxon>
        <taxon>Bacilli</taxon>
        <taxon>Bacillales</taxon>
        <taxon>Paenibacillaceae</taxon>
        <taxon>Paenibacillus</taxon>
    </lineage>
</organism>
<dbReference type="Gene3D" id="3.20.20.120">
    <property type="entry name" value="Enolase-like C-terminal domain"/>
    <property type="match status" value="1"/>
</dbReference>
<dbReference type="SUPFAM" id="SSF54826">
    <property type="entry name" value="Enolase N-terminal domain-like"/>
    <property type="match status" value="1"/>
</dbReference>
<comment type="cofactor">
    <cofactor evidence="1">
        <name>Mg(2+)</name>
        <dbReference type="ChEBI" id="CHEBI:18420"/>
    </cofactor>
</comment>
<evidence type="ECO:0000256" key="1">
    <source>
        <dbReference type="ARBA" id="ARBA00001946"/>
    </source>
</evidence>
<keyword evidence="2" id="KW-0479">Metal-binding</keyword>
<comment type="caution">
    <text evidence="5">The sequence shown here is derived from an EMBL/GenBank/DDBJ whole genome shotgun (WGS) entry which is preliminary data.</text>
</comment>
<dbReference type="InterPro" id="IPR029017">
    <property type="entry name" value="Enolase-like_N"/>
</dbReference>
<protein>
    <submittedName>
        <fullName evidence="5">Mandelate racemase/muconate lactonizing enzyme family protein</fullName>
    </submittedName>
</protein>
<evidence type="ECO:0000313" key="5">
    <source>
        <dbReference type="EMBL" id="MFB5680087.1"/>
    </source>
</evidence>
<evidence type="ECO:0000259" key="4">
    <source>
        <dbReference type="SMART" id="SM00922"/>
    </source>
</evidence>
<dbReference type="Pfam" id="PF02746">
    <property type="entry name" value="MR_MLE_N"/>
    <property type="match status" value="1"/>
</dbReference>
<dbReference type="InterPro" id="IPR013342">
    <property type="entry name" value="Mandelate_racemase_C"/>
</dbReference>
<dbReference type="SFLD" id="SFLDG00179">
    <property type="entry name" value="mandelate_racemase"/>
    <property type="match status" value="1"/>
</dbReference>
<reference evidence="5 6" key="1">
    <citation type="submission" date="2024-09" db="EMBL/GenBank/DDBJ databases">
        <authorList>
            <person name="Ruan L."/>
        </authorList>
    </citation>
    <scope>NUCLEOTIDE SEQUENCE [LARGE SCALE GENOMIC DNA]</scope>
    <source>
        <strain evidence="5 6">D33</strain>
    </source>
</reference>
<dbReference type="Proteomes" id="UP001580407">
    <property type="component" value="Unassembled WGS sequence"/>
</dbReference>
<dbReference type="SMART" id="SM00922">
    <property type="entry name" value="MR_MLE"/>
    <property type="match status" value="1"/>
</dbReference>
<dbReference type="SFLD" id="SFLDS00001">
    <property type="entry name" value="Enolase"/>
    <property type="match status" value="1"/>
</dbReference>
<feature type="domain" description="Mandelate racemase/muconate lactonizing enzyme C-terminal" evidence="4">
    <location>
        <begin position="138"/>
        <end position="235"/>
    </location>
</feature>